<reference evidence="4 5" key="1">
    <citation type="journal article" date="2014" name="Int. J. Syst. Evol. Microbiol.">
        <title>Phaeodactylibacter xiamenensis gen. nov., sp. nov., a member of the family Saprospiraceae isolated from the marine alga Phaeodactylum tricornutum.</title>
        <authorList>
            <person name="Chen Z.Jr."/>
            <person name="Lei X."/>
            <person name="Lai Q."/>
            <person name="Li Y."/>
            <person name="Zhang B."/>
            <person name="Zhang J."/>
            <person name="Zhang H."/>
            <person name="Yang L."/>
            <person name="Zheng W."/>
            <person name="Tian Y."/>
            <person name="Yu Z."/>
            <person name="Xu H.Jr."/>
            <person name="Zheng T."/>
        </authorList>
    </citation>
    <scope>NUCLEOTIDE SEQUENCE [LARGE SCALE GENOMIC DNA]</scope>
    <source>
        <strain evidence="4 5">KD52</strain>
    </source>
</reference>
<dbReference type="EMBL" id="JPOS01000018">
    <property type="protein sequence ID" value="KGE88575.1"/>
    <property type="molecule type" value="Genomic_DNA"/>
</dbReference>
<dbReference type="Pfam" id="PF00849">
    <property type="entry name" value="PseudoU_synth_2"/>
    <property type="match status" value="1"/>
</dbReference>
<keyword evidence="5" id="KW-1185">Reference proteome</keyword>
<evidence type="ECO:0000256" key="1">
    <source>
        <dbReference type="ARBA" id="ARBA00010876"/>
    </source>
</evidence>
<dbReference type="GO" id="GO:0001522">
    <property type="term" value="P:pseudouridine synthesis"/>
    <property type="evidence" value="ECO:0007669"/>
    <property type="project" value="InterPro"/>
</dbReference>
<dbReference type="PANTHER" id="PTHR21600">
    <property type="entry name" value="MITOCHONDRIAL RNA PSEUDOURIDINE SYNTHASE"/>
    <property type="match status" value="1"/>
</dbReference>
<dbReference type="GO" id="GO:0009982">
    <property type="term" value="F:pseudouridine synthase activity"/>
    <property type="evidence" value="ECO:0007669"/>
    <property type="project" value="InterPro"/>
</dbReference>
<name>A0A098S8Y1_9BACT</name>
<proteinExistence type="inferred from homology"/>
<evidence type="ECO:0000313" key="5">
    <source>
        <dbReference type="Proteomes" id="UP000029736"/>
    </source>
</evidence>
<comment type="similarity">
    <text evidence="1">Belongs to the pseudouridine synthase RluA family.</text>
</comment>
<dbReference type="InterPro" id="IPR020103">
    <property type="entry name" value="PsdUridine_synth_cat_dom_sf"/>
</dbReference>
<dbReference type="GO" id="GO:0003723">
    <property type="term" value="F:RNA binding"/>
    <property type="evidence" value="ECO:0007669"/>
    <property type="project" value="InterPro"/>
</dbReference>
<dbReference type="CDD" id="cd02869">
    <property type="entry name" value="PseudoU_synth_RluA_like"/>
    <property type="match status" value="1"/>
</dbReference>
<evidence type="ECO:0000259" key="3">
    <source>
        <dbReference type="Pfam" id="PF00849"/>
    </source>
</evidence>
<dbReference type="STRING" id="1524460.IX84_07800"/>
<dbReference type="GO" id="GO:0006396">
    <property type="term" value="P:RNA processing"/>
    <property type="evidence" value="ECO:0007669"/>
    <property type="project" value="UniProtKB-ARBA"/>
</dbReference>
<dbReference type="OrthoDB" id="9807829at2"/>
<gene>
    <name evidence="4" type="ORF">IX84_07800</name>
</gene>
<protein>
    <recommendedName>
        <fullName evidence="3">Pseudouridine synthase RsuA/RluA-like domain-containing protein</fullName>
    </recommendedName>
</protein>
<dbReference type="PANTHER" id="PTHR21600:SF83">
    <property type="entry name" value="PSEUDOURIDYLATE SYNTHASE RPUSD4, MITOCHONDRIAL"/>
    <property type="match status" value="1"/>
</dbReference>
<comment type="caution">
    <text evidence="4">The sequence shown here is derived from an EMBL/GenBank/DDBJ whole genome shotgun (WGS) entry which is preliminary data.</text>
</comment>
<evidence type="ECO:0000256" key="2">
    <source>
        <dbReference type="ARBA" id="ARBA00023235"/>
    </source>
</evidence>
<dbReference type="RefSeq" id="WP_044218220.1">
    <property type="nucleotide sequence ID" value="NZ_JBKAGJ010000006.1"/>
</dbReference>
<dbReference type="InterPro" id="IPR006145">
    <property type="entry name" value="PsdUridine_synth_RsuA/RluA"/>
</dbReference>
<sequence length="226" mass="25858">MPQPEFDIGELVLYKNNQLIAFNKPAGLPVATDKTGDKAMDQLGEIYCKSKLGLVHRLDRPASGVVLFARSENALAHLNEQFRERQVEKVYLAAVANRPEAMEGKLIHYLRRDGRKNKTIAYSGPQKDAKRAELSYRYLDSSDHYHLLEIRLHTGRHHQIRAQLADIGCPIKGDVKYGFRRSNPDRSIHLHAWKLTFRHPVSNQEETITAPLPPQDPVWNAFNFND</sequence>
<organism evidence="4 5">
    <name type="scientific">Phaeodactylibacter xiamenensis</name>
    <dbReference type="NCBI Taxonomy" id="1524460"/>
    <lineage>
        <taxon>Bacteria</taxon>
        <taxon>Pseudomonadati</taxon>
        <taxon>Bacteroidota</taxon>
        <taxon>Saprospiria</taxon>
        <taxon>Saprospirales</taxon>
        <taxon>Haliscomenobacteraceae</taxon>
        <taxon>Phaeodactylibacter</taxon>
    </lineage>
</organism>
<dbReference type="InterPro" id="IPR050188">
    <property type="entry name" value="RluA_PseudoU_synthase"/>
</dbReference>
<dbReference type="Proteomes" id="UP000029736">
    <property type="component" value="Unassembled WGS sequence"/>
</dbReference>
<keyword evidence="2" id="KW-0413">Isomerase</keyword>
<dbReference type="AlphaFoldDB" id="A0A098S8Y1"/>
<feature type="domain" description="Pseudouridine synthase RsuA/RluA-like" evidence="3">
    <location>
        <begin position="19"/>
        <end position="165"/>
    </location>
</feature>
<dbReference type="GO" id="GO:0140098">
    <property type="term" value="F:catalytic activity, acting on RNA"/>
    <property type="evidence" value="ECO:0007669"/>
    <property type="project" value="UniProtKB-ARBA"/>
</dbReference>
<dbReference type="Gene3D" id="3.30.2350.10">
    <property type="entry name" value="Pseudouridine synthase"/>
    <property type="match status" value="1"/>
</dbReference>
<evidence type="ECO:0000313" key="4">
    <source>
        <dbReference type="EMBL" id="KGE88575.1"/>
    </source>
</evidence>
<dbReference type="SUPFAM" id="SSF55120">
    <property type="entry name" value="Pseudouridine synthase"/>
    <property type="match status" value="1"/>
</dbReference>
<accession>A0A098S8Y1</accession>